<keyword evidence="2" id="KW-1185">Reference proteome</keyword>
<sequence length="258" mass="30080">MGIHASLHDILRSTFAASFNSEYWTDVCYRSVTRDIIINICLYVLIRINLSRSSPLVYSAGGRVNRMRSVLEKVLSCHYYIRYNPSAMAYRIALLVDHCERLTDYMTYQYYLKNLHQSVASIVKTKMAEERKAQLVDINDMILAPDMVIERAIEAETCVALLYHQMADNVIEEYLSDEEFIWSLVVHRAMNKDIDRFLSNVCREQLYVSLNRPPTDTEVSETVAKYKVDRANFIDEYAMCWMRAKDKEFTQALSKMEA</sequence>
<protein>
    <submittedName>
        <fullName evidence="1">Uncharacterized protein</fullName>
    </submittedName>
</protein>
<dbReference type="Proteomes" id="UP001175271">
    <property type="component" value="Unassembled WGS sequence"/>
</dbReference>
<proteinExistence type="predicted"/>
<dbReference type="EMBL" id="JAUCMV010000005">
    <property type="protein sequence ID" value="KAK0399575.1"/>
    <property type="molecule type" value="Genomic_DNA"/>
</dbReference>
<name>A0AA39LJN6_9BILA</name>
<comment type="caution">
    <text evidence="1">The sequence shown here is derived from an EMBL/GenBank/DDBJ whole genome shotgun (WGS) entry which is preliminary data.</text>
</comment>
<evidence type="ECO:0000313" key="2">
    <source>
        <dbReference type="Proteomes" id="UP001175271"/>
    </source>
</evidence>
<gene>
    <name evidence="1" type="ORF">QR680_003116</name>
</gene>
<dbReference type="AlphaFoldDB" id="A0AA39LJN6"/>
<organism evidence="1 2">
    <name type="scientific">Steinernema hermaphroditum</name>
    <dbReference type="NCBI Taxonomy" id="289476"/>
    <lineage>
        <taxon>Eukaryota</taxon>
        <taxon>Metazoa</taxon>
        <taxon>Ecdysozoa</taxon>
        <taxon>Nematoda</taxon>
        <taxon>Chromadorea</taxon>
        <taxon>Rhabditida</taxon>
        <taxon>Tylenchina</taxon>
        <taxon>Panagrolaimomorpha</taxon>
        <taxon>Strongyloidoidea</taxon>
        <taxon>Steinernematidae</taxon>
        <taxon>Steinernema</taxon>
    </lineage>
</organism>
<reference evidence="1" key="1">
    <citation type="submission" date="2023-06" db="EMBL/GenBank/DDBJ databases">
        <title>Genomic analysis of the entomopathogenic nematode Steinernema hermaphroditum.</title>
        <authorList>
            <person name="Schwarz E.M."/>
            <person name="Heppert J.K."/>
            <person name="Baniya A."/>
            <person name="Schwartz H.T."/>
            <person name="Tan C.-H."/>
            <person name="Antoshechkin I."/>
            <person name="Sternberg P.W."/>
            <person name="Goodrich-Blair H."/>
            <person name="Dillman A.R."/>
        </authorList>
    </citation>
    <scope>NUCLEOTIDE SEQUENCE</scope>
    <source>
        <strain evidence="1">PS9179</strain>
        <tissue evidence="1">Whole animal</tissue>
    </source>
</reference>
<accession>A0AA39LJN6</accession>
<evidence type="ECO:0000313" key="1">
    <source>
        <dbReference type="EMBL" id="KAK0399575.1"/>
    </source>
</evidence>